<evidence type="ECO:0000313" key="6">
    <source>
        <dbReference type="EMBL" id="CAD8902201.1"/>
    </source>
</evidence>
<dbReference type="EMBL" id="HBFR01040205">
    <property type="protein sequence ID" value="CAD8902201.1"/>
    <property type="molecule type" value="Transcribed_RNA"/>
</dbReference>
<reference evidence="6" key="1">
    <citation type="submission" date="2021-01" db="EMBL/GenBank/DDBJ databases">
        <authorList>
            <person name="Corre E."/>
            <person name="Pelletier E."/>
            <person name="Niang G."/>
            <person name="Scheremetjew M."/>
            <person name="Finn R."/>
            <person name="Kale V."/>
            <person name="Holt S."/>
            <person name="Cochrane G."/>
            <person name="Meng A."/>
            <person name="Brown T."/>
            <person name="Cohen L."/>
        </authorList>
    </citation>
    <scope>NUCLEOTIDE SEQUENCE</scope>
    <source>
        <strain evidence="6">308</strain>
    </source>
</reference>
<protein>
    <recommendedName>
        <fullName evidence="5">VRR-NUC domain-containing protein</fullName>
    </recommendedName>
</protein>
<proteinExistence type="predicted"/>
<feature type="region of interest" description="Disordered" evidence="4">
    <location>
        <begin position="83"/>
        <end position="110"/>
    </location>
</feature>
<accession>A0A7S1C041</accession>
<comment type="cofactor">
    <cofactor evidence="1">
        <name>Mg(2+)</name>
        <dbReference type="ChEBI" id="CHEBI:18420"/>
    </cofactor>
</comment>
<sequence length="175" mass="19214">MPDLLMVRAWHPGEGGEEGRTFVDLESWIGESLGNRRDEVNIWDDEFLGCSKGGDDIRPSVRTAYTTVASLHTKPAETVSTVHDDADCDSASPHKAAVGEPEESPPPAPLELRHEGKLVVTDCLFVEVKSAHDRLDGRQVDWLNILEGAGCKARVCQFVESKKRKDRSVEGSMSS</sequence>
<organism evidence="6">
    <name type="scientific">Corethron hystrix</name>
    <dbReference type="NCBI Taxonomy" id="216773"/>
    <lineage>
        <taxon>Eukaryota</taxon>
        <taxon>Sar</taxon>
        <taxon>Stramenopiles</taxon>
        <taxon>Ochrophyta</taxon>
        <taxon>Bacillariophyta</taxon>
        <taxon>Coscinodiscophyceae</taxon>
        <taxon>Corethrophycidae</taxon>
        <taxon>Corethrales</taxon>
        <taxon>Corethraceae</taxon>
        <taxon>Corethron</taxon>
    </lineage>
</organism>
<dbReference type="AlphaFoldDB" id="A0A7S1C041"/>
<dbReference type="InterPro" id="IPR014883">
    <property type="entry name" value="VRR_NUC"/>
</dbReference>
<evidence type="ECO:0000256" key="1">
    <source>
        <dbReference type="ARBA" id="ARBA00001946"/>
    </source>
</evidence>
<keyword evidence="2" id="KW-0540">Nuclease</keyword>
<keyword evidence="3" id="KW-0378">Hydrolase</keyword>
<evidence type="ECO:0000256" key="4">
    <source>
        <dbReference type="SAM" id="MobiDB-lite"/>
    </source>
</evidence>
<evidence type="ECO:0000259" key="5">
    <source>
        <dbReference type="Pfam" id="PF08774"/>
    </source>
</evidence>
<gene>
    <name evidence="6" type="ORF">CHYS00102_LOCUS29420</name>
</gene>
<dbReference type="Pfam" id="PF08774">
    <property type="entry name" value="VRR_NUC"/>
    <property type="match status" value="1"/>
</dbReference>
<evidence type="ECO:0000256" key="2">
    <source>
        <dbReference type="ARBA" id="ARBA00022722"/>
    </source>
</evidence>
<evidence type="ECO:0000256" key="3">
    <source>
        <dbReference type="ARBA" id="ARBA00022801"/>
    </source>
</evidence>
<dbReference type="GO" id="GO:0004518">
    <property type="term" value="F:nuclease activity"/>
    <property type="evidence" value="ECO:0007669"/>
    <property type="project" value="UniProtKB-KW"/>
</dbReference>
<feature type="domain" description="VRR-NUC" evidence="5">
    <location>
        <begin position="124"/>
        <end position="157"/>
    </location>
</feature>
<dbReference type="GO" id="GO:0016788">
    <property type="term" value="F:hydrolase activity, acting on ester bonds"/>
    <property type="evidence" value="ECO:0007669"/>
    <property type="project" value="InterPro"/>
</dbReference>
<name>A0A7S1C041_9STRA</name>